<evidence type="ECO:0000313" key="2">
    <source>
        <dbReference type="EMBL" id="KAK1359764.1"/>
    </source>
</evidence>
<evidence type="ECO:0000313" key="3">
    <source>
        <dbReference type="Proteomes" id="UP001237642"/>
    </source>
</evidence>
<dbReference type="EMBL" id="JAUIZM010000010">
    <property type="protein sequence ID" value="KAK1359764.1"/>
    <property type="molecule type" value="Genomic_DNA"/>
</dbReference>
<feature type="region of interest" description="Disordered" evidence="1">
    <location>
        <begin position="35"/>
        <end position="65"/>
    </location>
</feature>
<comment type="caution">
    <text evidence="2">The sequence shown here is derived from an EMBL/GenBank/DDBJ whole genome shotgun (WGS) entry which is preliminary data.</text>
</comment>
<feature type="compositionally biased region" description="Basic and acidic residues" evidence="1">
    <location>
        <begin position="51"/>
        <end position="62"/>
    </location>
</feature>
<dbReference type="AlphaFoldDB" id="A0AAD8M4Y8"/>
<reference evidence="2" key="2">
    <citation type="submission" date="2023-05" db="EMBL/GenBank/DDBJ databases">
        <authorList>
            <person name="Schelkunov M.I."/>
        </authorList>
    </citation>
    <scope>NUCLEOTIDE SEQUENCE</scope>
    <source>
        <strain evidence="2">Hsosn_3</strain>
        <tissue evidence="2">Leaf</tissue>
    </source>
</reference>
<keyword evidence="3" id="KW-1185">Reference proteome</keyword>
<protein>
    <submittedName>
        <fullName evidence="2">Uncharacterized protein</fullName>
    </submittedName>
</protein>
<sequence>MLNRSYNLNKNYIDGELLETIATIRKNISNVGEGTSKKRKLSQAQNVGEGSSKKSADVSGKNDKKKMKKTVVARELLNFSLRELPNRLAFLLLQSLNEDELVLNLQCGLIKIEEVDVNMVLGLPMCGFPVELEGNGEIQTEKEKVFRQQFSSQRITSTLVAEKINKNGVDEHFKVNFLVVMGNTLLRTVSNGTIDQKIENKVRRTVPRFRSWSEQNLRLREAVEIKDDLFGKGRLREREEINDDENEAVESDDEKQVVLNLFLVC</sequence>
<proteinExistence type="predicted"/>
<organism evidence="2 3">
    <name type="scientific">Heracleum sosnowskyi</name>
    <dbReference type="NCBI Taxonomy" id="360622"/>
    <lineage>
        <taxon>Eukaryota</taxon>
        <taxon>Viridiplantae</taxon>
        <taxon>Streptophyta</taxon>
        <taxon>Embryophyta</taxon>
        <taxon>Tracheophyta</taxon>
        <taxon>Spermatophyta</taxon>
        <taxon>Magnoliopsida</taxon>
        <taxon>eudicotyledons</taxon>
        <taxon>Gunneridae</taxon>
        <taxon>Pentapetalae</taxon>
        <taxon>asterids</taxon>
        <taxon>campanulids</taxon>
        <taxon>Apiales</taxon>
        <taxon>Apiaceae</taxon>
        <taxon>Apioideae</taxon>
        <taxon>apioid superclade</taxon>
        <taxon>Tordylieae</taxon>
        <taxon>Tordyliinae</taxon>
        <taxon>Heracleum</taxon>
    </lineage>
</organism>
<accession>A0AAD8M4Y8</accession>
<reference evidence="2" key="1">
    <citation type="submission" date="2023-02" db="EMBL/GenBank/DDBJ databases">
        <title>Genome of toxic invasive species Heracleum sosnowskyi carries increased number of genes despite the absence of recent whole-genome duplications.</title>
        <authorList>
            <person name="Schelkunov M."/>
            <person name="Shtratnikova V."/>
            <person name="Makarenko M."/>
            <person name="Klepikova A."/>
            <person name="Omelchenko D."/>
            <person name="Novikova G."/>
            <person name="Obukhova E."/>
            <person name="Bogdanov V."/>
            <person name="Penin A."/>
            <person name="Logacheva M."/>
        </authorList>
    </citation>
    <scope>NUCLEOTIDE SEQUENCE</scope>
    <source>
        <strain evidence="2">Hsosn_3</strain>
        <tissue evidence="2">Leaf</tissue>
    </source>
</reference>
<dbReference type="Proteomes" id="UP001237642">
    <property type="component" value="Unassembled WGS sequence"/>
</dbReference>
<name>A0AAD8M4Y8_9APIA</name>
<gene>
    <name evidence="2" type="ORF">POM88_044238</name>
</gene>
<evidence type="ECO:0000256" key="1">
    <source>
        <dbReference type="SAM" id="MobiDB-lite"/>
    </source>
</evidence>